<dbReference type="GO" id="GO:0008168">
    <property type="term" value="F:methyltransferase activity"/>
    <property type="evidence" value="ECO:0007669"/>
    <property type="project" value="InterPro"/>
</dbReference>
<feature type="non-terminal residue" evidence="1">
    <location>
        <position position="76"/>
    </location>
</feature>
<name>A0A7C0Y8W1_9BACT</name>
<dbReference type="Gene3D" id="3.40.1010.10">
    <property type="entry name" value="Cobalt-precorrin-4 Transmethylase, Domain 1"/>
    <property type="match status" value="1"/>
</dbReference>
<dbReference type="PANTHER" id="PTHR47036">
    <property type="entry name" value="COBALT-FACTOR III C(17)-METHYLTRANSFERASE-RELATED"/>
    <property type="match status" value="1"/>
</dbReference>
<dbReference type="InterPro" id="IPR035996">
    <property type="entry name" value="4pyrrol_Methylase_sf"/>
</dbReference>
<comment type="caution">
    <text evidence="1">The sequence shown here is derived from an EMBL/GenBank/DDBJ whole genome shotgun (WGS) entry which is preliminary data.</text>
</comment>
<dbReference type="InterPro" id="IPR014777">
    <property type="entry name" value="4pyrrole_Mease_sub1"/>
</dbReference>
<reference evidence="1" key="1">
    <citation type="journal article" date="2020" name="mSystems">
        <title>Genome- and Community-Level Interaction Insights into Carbon Utilization and Element Cycling Functions of Hydrothermarchaeota in Hydrothermal Sediment.</title>
        <authorList>
            <person name="Zhou Z."/>
            <person name="Liu Y."/>
            <person name="Xu W."/>
            <person name="Pan J."/>
            <person name="Luo Z.H."/>
            <person name="Li M."/>
        </authorList>
    </citation>
    <scope>NUCLEOTIDE SEQUENCE [LARGE SCALE GENOMIC DNA]</scope>
    <source>
        <strain evidence="1">HyVt-115</strain>
    </source>
</reference>
<proteinExistence type="predicted"/>
<dbReference type="Proteomes" id="UP000885690">
    <property type="component" value="Unassembled WGS sequence"/>
</dbReference>
<accession>A0A7C0Y8W1</accession>
<dbReference type="PANTHER" id="PTHR47036:SF1">
    <property type="entry name" value="COBALT-FACTOR III C(17)-METHYLTRANSFERASE-RELATED"/>
    <property type="match status" value="1"/>
</dbReference>
<protein>
    <submittedName>
        <fullName evidence="1">Cobalt-precorrin-8X methylmutase</fullName>
    </submittedName>
</protein>
<dbReference type="AlphaFoldDB" id="A0A7C0Y8W1"/>
<dbReference type="EMBL" id="DQWS01000088">
    <property type="protein sequence ID" value="HDD52877.1"/>
    <property type="molecule type" value="Genomic_DNA"/>
</dbReference>
<sequence>MGSRGLIRVVGLGPGVEELLTPLARMALEAAQDLVGYREYLRRAEALVSCEGKSLYPFPMGGELERCRKALELAER</sequence>
<dbReference type="SUPFAM" id="SSF53790">
    <property type="entry name" value="Tetrapyrrole methylase"/>
    <property type="match status" value="1"/>
</dbReference>
<evidence type="ECO:0000313" key="1">
    <source>
        <dbReference type="EMBL" id="HDD52877.1"/>
    </source>
</evidence>
<organism evidence="1">
    <name type="scientific">Thermosulfidibacter takaii</name>
    <dbReference type="NCBI Taxonomy" id="412593"/>
    <lineage>
        <taxon>Bacteria</taxon>
        <taxon>Pseudomonadati</taxon>
        <taxon>Thermosulfidibacterota</taxon>
        <taxon>Thermosulfidibacteria</taxon>
        <taxon>Thermosulfidibacterales</taxon>
        <taxon>Thermosulfidibacteraceae</taxon>
    </lineage>
</organism>
<dbReference type="InterPro" id="IPR051810">
    <property type="entry name" value="Precorrin_MeTrfase"/>
</dbReference>
<gene>
    <name evidence="1" type="ORF">ENF32_02255</name>
</gene>